<keyword evidence="6" id="KW-1185">Reference proteome</keyword>
<proteinExistence type="predicted"/>
<dbReference type="RefSeq" id="WP_030820245.1">
    <property type="nucleotide sequence ID" value="NZ_JBFBKA010000007.1"/>
</dbReference>
<sequence>MKASRIAAAGAVAGAAVLAVSTPCFAHVSVQPEGEAAKGDYAVVGFKVPNERDDASTTKLEVTFPTDHPLASVMPQPVAGWDVEVTKSKLDKPLEMHGKKIDEAVSKVTWTAKGDGIEPGFFQKFPVSVGTLPEDADELVFKALQTYSSKEVVRWIEVPQKGQEEPDHPAPVLTLSEASEDGHSHGAAADDKTSDDTAAAGNASAETAETAASADEGDSGGTDTTARVLGVVGIVVGAAGVAYGVLAGRRRTTA</sequence>
<protein>
    <submittedName>
        <fullName evidence="5">Membrane protein</fullName>
    </submittedName>
</protein>
<evidence type="ECO:0000256" key="1">
    <source>
        <dbReference type="SAM" id="MobiDB-lite"/>
    </source>
</evidence>
<dbReference type="Pfam" id="PF07987">
    <property type="entry name" value="DUF1775"/>
    <property type="match status" value="1"/>
</dbReference>
<keyword evidence="3" id="KW-0732">Signal</keyword>
<dbReference type="Proteomes" id="UP000037773">
    <property type="component" value="Unassembled WGS sequence"/>
</dbReference>
<feature type="signal peptide" evidence="3">
    <location>
        <begin position="1"/>
        <end position="26"/>
    </location>
</feature>
<evidence type="ECO:0000313" key="6">
    <source>
        <dbReference type="Proteomes" id="UP000037773"/>
    </source>
</evidence>
<feature type="transmembrane region" description="Helical" evidence="2">
    <location>
        <begin position="228"/>
        <end position="246"/>
    </location>
</feature>
<dbReference type="InterPro" id="IPR012533">
    <property type="entry name" value="YcnI-copper_dom"/>
</dbReference>
<keyword evidence="2" id="KW-0472">Membrane</keyword>
<dbReference type="EMBL" id="LGCN01000228">
    <property type="protein sequence ID" value="KOT32634.1"/>
    <property type="molecule type" value="Genomic_DNA"/>
</dbReference>
<accession>A0A0M8QEM4</accession>
<organism evidence="5 6">
    <name type="scientific">Streptomyces caelestis</name>
    <dbReference type="NCBI Taxonomy" id="36816"/>
    <lineage>
        <taxon>Bacteria</taxon>
        <taxon>Bacillati</taxon>
        <taxon>Actinomycetota</taxon>
        <taxon>Actinomycetes</taxon>
        <taxon>Kitasatosporales</taxon>
        <taxon>Streptomycetaceae</taxon>
        <taxon>Streptomyces</taxon>
    </lineage>
</organism>
<dbReference type="AlphaFoldDB" id="A0A0M8QEM4"/>
<feature type="domain" description="YncI copper-binding" evidence="4">
    <location>
        <begin position="27"/>
        <end position="175"/>
    </location>
</feature>
<dbReference type="Gene3D" id="2.60.40.2230">
    <property type="entry name" value="Uncharacterised protein YcnI-like PF07987, DUF1775"/>
    <property type="match status" value="1"/>
</dbReference>
<comment type="caution">
    <text evidence="5">The sequence shown here is derived from an EMBL/GenBank/DDBJ whole genome shotgun (WGS) entry which is preliminary data.</text>
</comment>
<dbReference type="InterPro" id="IPR038507">
    <property type="entry name" value="YcnI-like_sf"/>
</dbReference>
<feature type="compositionally biased region" description="Low complexity" evidence="1">
    <location>
        <begin position="196"/>
        <end position="214"/>
    </location>
</feature>
<dbReference type="PATRIC" id="fig|36816.3.peg.6411"/>
<dbReference type="CDD" id="cd08545">
    <property type="entry name" value="YcnI_like"/>
    <property type="match status" value="1"/>
</dbReference>
<evidence type="ECO:0000259" key="4">
    <source>
        <dbReference type="Pfam" id="PF07987"/>
    </source>
</evidence>
<keyword evidence="2" id="KW-0812">Transmembrane</keyword>
<evidence type="ECO:0000313" key="5">
    <source>
        <dbReference type="EMBL" id="KOT32634.1"/>
    </source>
</evidence>
<evidence type="ECO:0000256" key="3">
    <source>
        <dbReference type="SAM" id="SignalP"/>
    </source>
</evidence>
<gene>
    <name evidence="5" type="ORF">ADK41_29605</name>
</gene>
<feature type="compositionally biased region" description="Basic and acidic residues" evidence="1">
    <location>
        <begin position="180"/>
        <end position="195"/>
    </location>
</feature>
<dbReference type="OrthoDB" id="9810871at2"/>
<feature type="region of interest" description="Disordered" evidence="1">
    <location>
        <begin position="178"/>
        <end position="221"/>
    </location>
</feature>
<reference evidence="5 6" key="1">
    <citation type="submission" date="2015-07" db="EMBL/GenBank/DDBJ databases">
        <authorList>
            <person name="Noorani M."/>
        </authorList>
    </citation>
    <scope>NUCLEOTIDE SEQUENCE [LARGE SCALE GENOMIC DNA]</scope>
    <source>
        <strain evidence="5 6">NRRL B-24567</strain>
    </source>
</reference>
<evidence type="ECO:0000256" key="2">
    <source>
        <dbReference type="SAM" id="Phobius"/>
    </source>
</evidence>
<name>A0A0M8QEM4_9ACTN</name>
<feature type="chain" id="PRO_5039046583" evidence="3">
    <location>
        <begin position="27"/>
        <end position="254"/>
    </location>
</feature>
<keyword evidence="2" id="KW-1133">Transmembrane helix</keyword>